<dbReference type="AlphaFoldDB" id="A0A381L2Y1"/>
<dbReference type="EMBL" id="UIGY01000002">
    <property type="protein sequence ID" value="SUZ07850.1"/>
    <property type="molecule type" value="Genomic_DNA"/>
</dbReference>
<dbReference type="OrthoDB" id="8883818at2759"/>
<name>A0A381L2Y1_BLUGR</name>
<dbReference type="InterPro" id="IPR001680">
    <property type="entry name" value="WD40_rpt"/>
</dbReference>
<dbReference type="PANTHER" id="PTHR44163:SF1">
    <property type="entry name" value="U3 SMALL NUCLEOLAR RNA-ASSOCIATED PROTEIN 4 HOMOLOG"/>
    <property type="match status" value="1"/>
</dbReference>
<reference evidence="3" key="1">
    <citation type="submission" date="2018-07" db="EMBL/GenBank/DDBJ databases">
        <authorList>
            <person name="Quirk P.G."/>
            <person name="Krulwich T.A."/>
        </authorList>
    </citation>
    <scope>NUCLEOTIDE SEQUENCE</scope>
    <source>
        <strain evidence="3">96224</strain>
    </source>
</reference>
<feature type="region of interest" description="Disordered" evidence="2">
    <location>
        <begin position="803"/>
        <end position="829"/>
    </location>
</feature>
<dbReference type="GO" id="GO:0003723">
    <property type="term" value="F:RNA binding"/>
    <property type="evidence" value="ECO:0007669"/>
    <property type="project" value="TreeGrafter"/>
</dbReference>
<dbReference type="InterPro" id="IPR036322">
    <property type="entry name" value="WD40_repeat_dom_sf"/>
</dbReference>
<organism evidence="3">
    <name type="scientific">Blumeria graminis f. sp. tritici 96224</name>
    <dbReference type="NCBI Taxonomy" id="1268274"/>
    <lineage>
        <taxon>Eukaryota</taxon>
        <taxon>Fungi</taxon>
        <taxon>Dikarya</taxon>
        <taxon>Ascomycota</taxon>
        <taxon>Pezizomycotina</taxon>
        <taxon>Leotiomycetes</taxon>
        <taxon>Erysiphales</taxon>
        <taxon>Erysiphaceae</taxon>
        <taxon>Blumeria</taxon>
    </lineage>
</organism>
<sequence>MDIHRCRFVPIPPSSINALAFSHSNISSNKKTAPLRLAVGRANGDIEIWNPIKGSWLQEIIIRGGKDRSIDGLVWTQDPNEEIDGKTIIGKLRLFSIGYTTTITEWDLSTGKPLRQASGNHGEIWCIAAQPSSNPATVVLSQNIDGQEKCQYLITGCTDGALVLYSTQDENLQLHKVLVRPSSKKAKVISVVFQTPNVIVAGCTDSAIRIFDLKKNTLVRTMTLGSGPKGGPKDIIVWSIKSLKDGTIISGDSTGELKIWDGKTFTLRQRLSAHKEDVLCLATNPDGTMIFSGGMDKRTVLYKPSPNRKGRWIETGHRRFHIHDVKAMASFEGLGMSMLVSGGHDASPIVVPMSKFGFENHRALPFLSQDPTVRSVPKVRLIMSWWDREVRIWKIKESSASNSADGDDGTKGRQLVAKLYLKGEANITSASLSPEGSVLIVTTITETKAFHLQLRVNNLTEAFQISKIEIPPKLIGGARLVNFSPDGKWLCIIRSDSNIILARLIPSASSPSFASHITPLTRLNRQTDKISLLGGLGNYDRTIIQATFSANSRILAVSDLAGYIDCFVLSGDEDQLEQSQPLEDSISLEQGLGSDSEDEDNELQKSKLVFGQFWIRNPKTAALPKLSTTPVIISFRPSIKPNSTKTISTPKSKNSLRQSLHDGVSNEDRLLAITATGNIYEFEVLNGSLSQWSRNNPPAAFPEQYRKTLEVVRGVVWDLSAGRERVWLYSISWVWMFDLGRDFSKGGQESTLKRKRGGTGAGGETEKSKVDVGIGKTLTRVIHEEVNEEIEIFGHDAMEIDEDDDAEPESRLSHPETASIKPDSSNENGTIFAESETQSHIPSATDVVVSEKVAPSYHTFKYRPIVHMAEIGEKQGAAGPEVVLVERPIWETELPPRYCDEQDWRSREIDA</sequence>
<dbReference type="GO" id="GO:0034455">
    <property type="term" value="C:t-UTP complex"/>
    <property type="evidence" value="ECO:0007669"/>
    <property type="project" value="TreeGrafter"/>
</dbReference>
<gene>
    <name evidence="3" type="ORF">BGT96224V2_LOCUS1034</name>
</gene>
<dbReference type="Gene3D" id="2.130.10.10">
    <property type="entry name" value="YVTN repeat-like/Quinoprotein amine dehydrogenase"/>
    <property type="match status" value="2"/>
</dbReference>
<dbReference type="InterPro" id="IPR015943">
    <property type="entry name" value="WD40/YVTN_repeat-like_dom_sf"/>
</dbReference>
<dbReference type="GO" id="GO:0000462">
    <property type="term" value="P:maturation of SSU-rRNA from tricistronic rRNA transcript (SSU-rRNA, 5.8S rRNA, LSU-rRNA)"/>
    <property type="evidence" value="ECO:0007669"/>
    <property type="project" value="InterPro"/>
</dbReference>
<dbReference type="GO" id="GO:0032040">
    <property type="term" value="C:small-subunit processome"/>
    <property type="evidence" value="ECO:0007669"/>
    <property type="project" value="TreeGrafter"/>
</dbReference>
<evidence type="ECO:0000313" key="3">
    <source>
        <dbReference type="EMBL" id="SUZ07850.1"/>
    </source>
</evidence>
<evidence type="ECO:0000256" key="1">
    <source>
        <dbReference type="PROSITE-ProRule" id="PRU00221"/>
    </source>
</evidence>
<feature type="region of interest" description="Disordered" evidence="2">
    <location>
        <begin position="746"/>
        <end position="768"/>
    </location>
</feature>
<dbReference type="SUPFAM" id="SSF50978">
    <property type="entry name" value="WD40 repeat-like"/>
    <property type="match status" value="2"/>
</dbReference>
<dbReference type="PROSITE" id="PS50082">
    <property type="entry name" value="WD_REPEATS_2"/>
    <property type="match status" value="1"/>
</dbReference>
<protein>
    <submittedName>
        <fullName evidence="3">Bgt-498</fullName>
    </submittedName>
</protein>
<dbReference type="PANTHER" id="PTHR44163">
    <property type="entry name" value="U3 SMALL NUCLEOLAR RNA-ASSOCIATED PROTEIN 4 HOMOLOG"/>
    <property type="match status" value="1"/>
</dbReference>
<dbReference type="SMART" id="SM00320">
    <property type="entry name" value="WD40"/>
    <property type="match status" value="5"/>
</dbReference>
<feature type="repeat" description="WD" evidence="1">
    <location>
        <begin position="271"/>
        <end position="303"/>
    </location>
</feature>
<keyword evidence="1" id="KW-0853">WD repeat</keyword>
<accession>A0A381L2Y1</accession>
<dbReference type="GO" id="GO:0030686">
    <property type="term" value="C:90S preribosome"/>
    <property type="evidence" value="ECO:0007669"/>
    <property type="project" value="InterPro"/>
</dbReference>
<proteinExistence type="predicted"/>
<dbReference type="InterPro" id="IPR046351">
    <property type="entry name" value="UTP4"/>
</dbReference>
<evidence type="ECO:0000256" key="2">
    <source>
        <dbReference type="SAM" id="MobiDB-lite"/>
    </source>
</evidence>
<dbReference type="Pfam" id="PF00400">
    <property type="entry name" value="WD40"/>
    <property type="match status" value="1"/>
</dbReference>